<organism evidence="3 4">
    <name type="scientific">Meloidogyne enterolobii</name>
    <name type="common">Root-knot nematode worm</name>
    <name type="synonym">Meloidogyne mayaguensis</name>
    <dbReference type="NCBI Taxonomy" id="390850"/>
    <lineage>
        <taxon>Eukaryota</taxon>
        <taxon>Metazoa</taxon>
        <taxon>Ecdysozoa</taxon>
        <taxon>Nematoda</taxon>
        <taxon>Chromadorea</taxon>
        <taxon>Rhabditida</taxon>
        <taxon>Tylenchina</taxon>
        <taxon>Tylenchomorpha</taxon>
        <taxon>Tylenchoidea</taxon>
        <taxon>Meloidogynidae</taxon>
        <taxon>Meloidogyninae</taxon>
        <taxon>Meloidogyne</taxon>
    </lineage>
</organism>
<protein>
    <recommendedName>
        <fullName evidence="2">Protein kinase domain-containing protein</fullName>
    </recommendedName>
</protein>
<dbReference type="InterPro" id="IPR000719">
    <property type="entry name" value="Prot_kinase_dom"/>
</dbReference>
<sequence>MREESEKTSDQLHSHDEDANRNDQDQEDDEILEESPCKRWSKRCEKVKQRDVPGIDASYLAMDNETGNEVVWNEVLFSERKNFRDQEEKIRAVFDHLTRLDHPNLVKFHKYWVDTKSNKPRIIFITEYMSSGSMSRFLQRARSSGTLLNIKAWKNWNRQILSALSYLHSCDPPIVHANLTCNTIFIQQNGLVKIGCVAPNTIQHHVKTFRENIKNIHYMAPEYDHLTEATTQADVYSFGVCALEMATTGALLSGSLNGGGEKEKLANSADAITPTVSSSAGCGGFHLDFIERCLEHDPIRRANVEELLSRLGLPEPDKQDETSLDEDGFLDDQRNQDTAHSSLEPTPVVIPERAVSSPPQEPAPNIDRYKTKPSTAANTHKQTAANIASNTKQDGYNIHFTTITPITTTTNSTAVSAAEAVVLTTAATSTVTTNALLNPQNTSIQDEGYHTNQSIGEAPGQTNDTSISEKSSVSQHQQHQETRLITQMHAEILEQGGYHLRIQLQLDDQMNRQLTAPLKEEDTAETLSEELVQHGFVSESNSLKVRELLDSIISEYRSRKLKKAER</sequence>
<evidence type="ECO:0000313" key="4">
    <source>
        <dbReference type="Proteomes" id="UP000580250"/>
    </source>
</evidence>
<dbReference type="Pfam" id="PF07714">
    <property type="entry name" value="PK_Tyr_Ser-Thr"/>
    <property type="match status" value="1"/>
</dbReference>
<dbReference type="InterPro" id="IPR011009">
    <property type="entry name" value="Kinase-like_dom_sf"/>
</dbReference>
<dbReference type="PROSITE" id="PS50011">
    <property type="entry name" value="PROTEIN_KINASE_DOM"/>
    <property type="match status" value="1"/>
</dbReference>
<dbReference type="EMBL" id="CAJEWN010000227">
    <property type="protein sequence ID" value="CAD2174006.1"/>
    <property type="molecule type" value="Genomic_DNA"/>
</dbReference>
<name>A0A6V7VGC1_MELEN</name>
<evidence type="ECO:0000259" key="2">
    <source>
        <dbReference type="PROSITE" id="PS50011"/>
    </source>
</evidence>
<feature type="domain" description="Protein kinase" evidence="2">
    <location>
        <begin position="44"/>
        <end position="313"/>
    </location>
</feature>
<dbReference type="AlphaFoldDB" id="A0A6V7VGC1"/>
<comment type="caution">
    <text evidence="3">The sequence shown here is derived from an EMBL/GenBank/DDBJ whole genome shotgun (WGS) entry which is preliminary data.</text>
</comment>
<dbReference type="OrthoDB" id="1034557at2759"/>
<feature type="compositionally biased region" description="Polar residues" evidence="1">
    <location>
        <begin position="372"/>
        <end position="384"/>
    </location>
</feature>
<dbReference type="PANTHER" id="PTHR13902">
    <property type="entry name" value="SERINE/THREONINE-PROTEIN KINASE WNK WITH NO LYSINE -RELATED"/>
    <property type="match status" value="1"/>
</dbReference>
<evidence type="ECO:0000313" key="3">
    <source>
        <dbReference type="EMBL" id="CAD2174006.1"/>
    </source>
</evidence>
<dbReference type="GO" id="GO:0005524">
    <property type="term" value="F:ATP binding"/>
    <property type="evidence" value="ECO:0007669"/>
    <property type="project" value="InterPro"/>
</dbReference>
<proteinExistence type="predicted"/>
<dbReference type="InterPro" id="IPR001245">
    <property type="entry name" value="Ser-Thr/Tyr_kinase_cat_dom"/>
</dbReference>
<feature type="region of interest" description="Disordered" evidence="1">
    <location>
        <begin position="311"/>
        <end position="384"/>
    </location>
</feature>
<dbReference type="InterPro" id="IPR050588">
    <property type="entry name" value="WNK_Ser-Thr_kinase"/>
</dbReference>
<feature type="compositionally biased region" description="Basic and acidic residues" evidence="1">
    <location>
        <begin position="1"/>
        <end position="24"/>
    </location>
</feature>
<feature type="compositionally biased region" description="Polar residues" evidence="1">
    <location>
        <begin position="439"/>
        <end position="477"/>
    </location>
</feature>
<dbReference type="GO" id="GO:0004672">
    <property type="term" value="F:protein kinase activity"/>
    <property type="evidence" value="ECO:0007669"/>
    <property type="project" value="InterPro"/>
</dbReference>
<accession>A0A6V7VGC1</accession>
<feature type="region of interest" description="Disordered" evidence="1">
    <location>
        <begin position="1"/>
        <end position="34"/>
    </location>
</feature>
<gene>
    <name evidence="3" type="ORF">MENT_LOCUS25648</name>
</gene>
<reference evidence="3 4" key="1">
    <citation type="submission" date="2020-08" db="EMBL/GenBank/DDBJ databases">
        <authorList>
            <person name="Koutsovoulos G."/>
            <person name="Danchin GJ E."/>
        </authorList>
    </citation>
    <scope>NUCLEOTIDE SEQUENCE [LARGE SCALE GENOMIC DNA]</scope>
</reference>
<feature type="region of interest" description="Disordered" evidence="1">
    <location>
        <begin position="438"/>
        <end position="479"/>
    </location>
</feature>
<dbReference type="SUPFAM" id="SSF56112">
    <property type="entry name" value="Protein kinase-like (PK-like)"/>
    <property type="match status" value="1"/>
</dbReference>
<dbReference type="Proteomes" id="UP000580250">
    <property type="component" value="Unassembled WGS sequence"/>
</dbReference>
<dbReference type="Gene3D" id="3.30.200.20">
    <property type="entry name" value="Phosphorylase Kinase, domain 1"/>
    <property type="match status" value="1"/>
</dbReference>
<dbReference type="FunFam" id="3.30.200.20:FF:000607">
    <property type="entry name" value="Nuclear receptor-binding protein 2a"/>
    <property type="match status" value="1"/>
</dbReference>
<dbReference type="Gene3D" id="1.10.510.10">
    <property type="entry name" value="Transferase(Phosphotransferase) domain 1"/>
    <property type="match status" value="1"/>
</dbReference>
<evidence type="ECO:0000256" key="1">
    <source>
        <dbReference type="SAM" id="MobiDB-lite"/>
    </source>
</evidence>